<organism evidence="3 4">
    <name type="scientific">Nocardia rhizosphaerae</name>
    <dbReference type="NCBI Taxonomy" id="1691571"/>
    <lineage>
        <taxon>Bacteria</taxon>
        <taxon>Bacillati</taxon>
        <taxon>Actinomycetota</taxon>
        <taxon>Actinomycetes</taxon>
        <taxon>Mycobacteriales</taxon>
        <taxon>Nocardiaceae</taxon>
        <taxon>Nocardia</taxon>
    </lineage>
</organism>
<feature type="domain" description="Bacteriophage T5 Orf172 DNA-binding" evidence="2">
    <location>
        <begin position="7"/>
        <end position="85"/>
    </location>
</feature>
<dbReference type="SMART" id="SM00974">
    <property type="entry name" value="T5orf172"/>
    <property type="match status" value="1"/>
</dbReference>
<keyword evidence="4" id="KW-1185">Reference proteome</keyword>
<name>A0ABV8L2Z6_9NOCA</name>
<dbReference type="Pfam" id="PF10544">
    <property type="entry name" value="T5orf172"/>
    <property type="match status" value="1"/>
</dbReference>
<sequence length="307" mass="33816">MYVLTNSRMPGLVKIGKTDRLIGDRARELFTTSVPVPFDVEFGLTTSHPKDVEDAAHSLLAAYRLSRREFFEVPVDQAVDAVRAAASEVAGQARWAGSGHEHMVGAGDRIALATEAGQLFLHVHYPDFRAVLNNRPEIADCWQAHSDGDSLELMGTDDGAHVLSLGDDDPDNSWTDPVPYIDRAATFPNALINGKERAMPGDRIVWLGTAQPAAVFQFTDYCQVISRTRDLKSLPTSAGAFPLLLNHVTYDRPPTDLFLSGQAAIADMSYPDCWAPRGPENTDIHGSAPQPPEYWMPPLAKRQRRLR</sequence>
<dbReference type="EMBL" id="JBHSBA010000005">
    <property type="protein sequence ID" value="MFC4125207.1"/>
    <property type="molecule type" value="Genomic_DNA"/>
</dbReference>
<protein>
    <submittedName>
        <fullName evidence="3">GIY-YIG nuclease family protein</fullName>
    </submittedName>
</protein>
<comment type="caution">
    <text evidence="3">The sequence shown here is derived from an EMBL/GenBank/DDBJ whole genome shotgun (WGS) entry which is preliminary data.</text>
</comment>
<proteinExistence type="predicted"/>
<dbReference type="InterPro" id="IPR018306">
    <property type="entry name" value="Phage_T5_Orf172_DNA-bd"/>
</dbReference>
<evidence type="ECO:0000313" key="4">
    <source>
        <dbReference type="Proteomes" id="UP001595767"/>
    </source>
</evidence>
<evidence type="ECO:0000313" key="3">
    <source>
        <dbReference type="EMBL" id="MFC4125207.1"/>
    </source>
</evidence>
<gene>
    <name evidence="3" type="ORF">ACFOW8_09740</name>
</gene>
<evidence type="ECO:0000256" key="1">
    <source>
        <dbReference type="SAM" id="MobiDB-lite"/>
    </source>
</evidence>
<accession>A0ABV8L2Z6</accession>
<reference evidence="4" key="1">
    <citation type="journal article" date="2019" name="Int. J. Syst. Evol. Microbiol.">
        <title>The Global Catalogue of Microorganisms (GCM) 10K type strain sequencing project: providing services to taxonomists for standard genome sequencing and annotation.</title>
        <authorList>
            <consortium name="The Broad Institute Genomics Platform"/>
            <consortium name="The Broad Institute Genome Sequencing Center for Infectious Disease"/>
            <person name="Wu L."/>
            <person name="Ma J."/>
        </authorList>
    </citation>
    <scope>NUCLEOTIDE SEQUENCE [LARGE SCALE GENOMIC DNA]</scope>
    <source>
        <strain evidence="4">CGMCC 4.7204</strain>
    </source>
</reference>
<evidence type="ECO:0000259" key="2">
    <source>
        <dbReference type="SMART" id="SM00974"/>
    </source>
</evidence>
<dbReference type="RefSeq" id="WP_378548873.1">
    <property type="nucleotide sequence ID" value="NZ_JBHSBA010000005.1"/>
</dbReference>
<feature type="region of interest" description="Disordered" evidence="1">
    <location>
        <begin position="277"/>
        <end position="307"/>
    </location>
</feature>
<dbReference type="Proteomes" id="UP001595767">
    <property type="component" value="Unassembled WGS sequence"/>
</dbReference>